<accession>A0AAV4IK67</accession>
<sequence>MFKAVKLLNQKQYENPKVEDNCGKLVTNPNDVLTIVAAYFKSKLQNVRIENIDAFQGPPKALDKPITAGEVRKSLDRLKNNRASGQDGTSAELLKYGTKALDEQLAILFNDTFDKHQDPNINVEELTAIPKPGKPKGPPKDLRPITLLNTIRKALSIITLHRIRPQVEKYLSPSQSGFGPDRSELRLKTNEDLDHQRSIAQDRQQWKGLTTKIREAAEASRSED</sequence>
<evidence type="ECO:0000313" key="3">
    <source>
        <dbReference type="Proteomes" id="UP000762676"/>
    </source>
</evidence>
<reference evidence="2 3" key="1">
    <citation type="journal article" date="2021" name="Elife">
        <title>Chloroplast acquisition without the gene transfer in kleptoplastic sea slugs, Plakobranchus ocellatus.</title>
        <authorList>
            <person name="Maeda T."/>
            <person name="Takahashi S."/>
            <person name="Yoshida T."/>
            <person name="Shimamura S."/>
            <person name="Takaki Y."/>
            <person name="Nagai Y."/>
            <person name="Toyoda A."/>
            <person name="Suzuki Y."/>
            <person name="Arimoto A."/>
            <person name="Ishii H."/>
            <person name="Satoh N."/>
            <person name="Nishiyama T."/>
            <person name="Hasebe M."/>
            <person name="Maruyama T."/>
            <person name="Minagawa J."/>
            <person name="Obokata J."/>
            <person name="Shigenobu S."/>
        </authorList>
    </citation>
    <scope>NUCLEOTIDE SEQUENCE [LARGE SCALE GENOMIC DNA]</scope>
</reference>
<evidence type="ECO:0000256" key="1">
    <source>
        <dbReference type="SAM" id="MobiDB-lite"/>
    </source>
</evidence>
<gene>
    <name evidence="2" type="ORF">ElyMa_003067100</name>
</gene>
<dbReference type="PANTHER" id="PTHR36688:SF1">
    <property type="entry name" value="ENDONUCLEASE_EXONUCLEASE_PHOSPHATASE DOMAIN-CONTAINING PROTEIN"/>
    <property type="match status" value="1"/>
</dbReference>
<feature type="compositionally biased region" description="Basic and acidic residues" evidence="1">
    <location>
        <begin position="181"/>
        <end position="197"/>
    </location>
</feature>
<evidence type="ECO:0000313" key="2">
    <source>
        <dbReference type="EMBL" id="GFS10669.1"/>
    </source>
</evidence>
<feature type="region of interest" description="Disordered" evidence="1">
    <location>
        <begin position="171"/>
        <end position="206"/>
    </location>
</feature>
<comment type="caution">
    <text evidence="2">The sequence shown here is derived from an EMBL/GenBank/DDBJ whole genome shotgun (WGS) entry which is preliminary data.</text>
</comment>
<dbReference type="PANTHER" id="PTHR36688">
    <property type="entry name" value="ENDO/EXONUCLEASE/PHOSPHATASE DOMAIN-CONTAINING PROTEIN"/>
    <property type="match status" value="1"/>
</dbReference>
<dbReference type="EMBL" id="BMAT01006343">
    <property type="protein sequence ID" value="GFS10669.1"/>
    <property type="molecule type" value="Genomic_DNA"/>
</dbReference>
<protein>
    <submittedName>
        <fullName evidence="2">LINE-1 retrotransposable element ORF2 protein</fullName>
    </submittedName>
</protein>
<dbReference type="InterPro" id="IPR052560">
    <property type="entry name" value="RdDP_mobile_element"/>
</dbReference>
<dbReference type="AlphaFoldDB" id="A0AAV4IK67"/>
<dbReference type="Proteomes" id="UP000762676">
    <property type="component" value="Unassembled WGS sequence"/>
</dbReference>
<name>A0AAV4IK67_9GAST</name>
<organism evidence="2 3">
    <name type="scientific">Elysia marginata</name>
    <dbReference type="NCBI Taxonomy" id="1093978"/>
    <lineage>
        <taxon>Eukaryota</taxon>
        <taxon>Metazoa</taxon>
        <taxon>Spiralia</taxon>
        <taxon>Lophotrochozoa</taxon>
        <taxon>Mollusca</taxon>
        <taxon>Gastropoda</taxon>
        <taxon>Heterobranchia</taxon>
        <taxon>Euthyneura</taxon>
        <taxon>Panpulmonata</taxon>
        <taxon>Sacoglossa</taxon>
        <taxon>Placobranchoidea</taxon>
        <taxon>Plakobranchidae</taxon>
        <taxon>Elysia</taxon>
    </lineage>
</organism>
<proteinExistence type="predicted"/>
<keyword evidence="3" id="KW-1185">Reference proteome</keyword>